<gene>
    <name evidence="2" type="ORF">VN97_g5839</name>
</gene>
<keyword evidence="3" id="KW-1185">Reference proteome</keyword>
<dbReference type="Proteomes" id="UP001227192">
    <property type="component" value="Unassembled WGS sequence"/>
</dbReference>
<reference evidence="2" key="1">
    <citation type="submission" date="2015-06" db="EMBL/GenBank/DDBJ databases">
        <authorList>
            <person name="Nguyen H."/>
        </authorList>
    </citation>
    <scope>NUCLEOTIDE SEQUENCE</scope>
    <source>
        <strain evidence="2">DAOM 180753</strain>
    </source>
</reference>
<evidence type="ECO:0000313" key="3">
    <source>
        <dbReference type="Proteomes" id="UP001227192"/>
    </source>
</evidence>
<name>A0AAI9TIN2_PENTH</name>
<keyword evidence="1" id="KW-0472">Membrane</keyword>
<evidence type="ECO:0000256" key="1">
    <source>
        <dbReference type="SAM" id="Phobius"/>
    </source>
</evidence>
<dbReference type="AlphaFoldDB" id="A0AAI9TIN2"/>
<feature type="transmembrane region" description="Helical" evidence="1">
    <location>
        <begin position="25"/>
        <end position="46"/>
    </location>
</feature>
<organism evidence="2 3">
    <name type="scientific">Penicillium thymicola</name>
    <dbReference type="NCBI Taxonomy" id="293382"/>
    <lineage>
        <taxon>Eukaryota</taxon>
        <taxon>Fungi</taxon>
        <taxon>Dikarya</taxon>
        <taxon>Ascomycota</taxon>
        <taxon>Pezizomycotina</taxon>
        <taxon>Eurotiomycetes</taxon>
        <taxon>Eurotiomycetidae</taxon>
        <taxon>Eurotiales</taxon>
        <taxon>Aspergillaceae</taxon>
        <taxon>Penicillium</taxon>
    </lineage>
</organism>
<proteinExistence type="predicted"/>
<dbReference type="EMBL" id="LACB01000158">
    <property type="protein sequence ID" value="KAJ9487475.1"/>
    <property type="molecule type" value="Genomic_DNA"/>
</dbReference>
<sequence length="107" mass="12213">MHIENNKRIVTSFPNRLSIVRTSTLPLFSCFLLCFYVLIFCLSNILDSPWCFEARNSQGLPCRHNHNPLTTFSRPSSFIFPGKLPVGLLPHNGRQRPVYPTPRGVDV</sequence>
<comment type="caution">
    <text evidence="2">The sequence shown here is derived from an EMBL/GenBank/DDBJ whole genome shotgun (WGS) entry which is preliminary data.</text>
</comment>
<reference evidence="2" key="2">
    <citation type="journal article" date="2016" name="Fungal Biol.">
        <title>Ochratoxin A production by Penicillium thymicola.</title>
        <authorList>
            <person name="Nguyen H.D.T."/>
            <person name="McMullin D.R."/>
            <person name="Ponomareva E."/>
            <person name="Riley R."/>
            <person name="Pomraning K.R."/>
            <person name="Baker S.E."/>
            <person name="Seifert K.A."/>
        </authorList>
    </citation>
    <scope>NUCLEOTIDE SEQUENCE</scope>
    <source>
        <strain evidence="2">DAOM 180753</strain>
    </source>
</reference>
<keyword evidence="1" id="KW-0812">Transmembrane</keyword>
<accession>A0AAI9TIN2</accession>
<keyword evidence="1" id="KW-1133">Transmembrane helix</keyword>
<evidence type="ECO:0000313" key="2">
    <source>
        <dbReference type="EMBL" id="KAJ9487475.1"/>
    </source>
</evidence>
<protein>
    <submittedName>
        <fullName evidence="2">Uncharacterized protein</fullName>
    </submittedName>
</protein>